<accession>A0ACB9UMW9</accession>
<dbReference type="EMBL" id="CM043039">
    <property type="protein sequence ID" value="KAI4574067.1"/>
    <property type="molecule type" value="Genomic_DNA"/>
</dbReference>
<protein>
    <submittedName>
        <fullName evidence="1">Uncharacterized protein</fullName>
    </submittedName>
</protein>
<evidence type="ECO:0000313" key="2">
    <source>
        <dbReference type="Proteomes" id="UP001057279"/>
    </source>
</evidence>
<proteinExistence type="predicted"/>
<sequence>MAFEEKPDPGFLCAKPKLPLDRARGRRVGLSTASASLLLSRRPFHPRFAQGPEVFRSESEPAESVYIVAPRKETAQRGECAQDGTAGNHQIQILVLSDGDMERDPGILRGATLRNSTNSLVRDGSASRKANSPLFMEGPLCAKPVQHTGDQEMSVRFGAFPAPFPNSNLRFDIYRKVPKDLTQPTYTGAIISVCCCLFILFLFLSELTGFITTEIVNELYVDDPDKDSGGKIDVSLNISLPNLHCELVGLDIQDEMGRHEVGHIDNSMKIPLNNGVGCRFEGQFSINKVPGNFHVSTHSATAQPQNPDMTHVIHKLSFGDTLQVHNVHGAFNALGGADRLTSNPLASHDYILKIVPTVYEDKSGKQRYSYQYTVANKEYVAYSHTGRIIPAIWFRYDLSPITVKYTERRQPLYRFITTICAIIGGTFTVAGILDSCIFTASEAWKKIQLGKMH</sequence>
<dbReference type="Proteomes" id="UP001057279">
    <property type="component" value="Linkage Group LG14"/>
</dbReference>
<evidence type="ECO:0000313" key="1">
    <source>
        <dbReference type="EMBL" id="KAI4574067.1"/>
    </source>
</evidence>
<gene>
    <name evidence="1" type="ORF">MJG53_012243</name>
</gene>
<name>A0ACB9UMW9_9CETA</name>
<organism evidence="1 2">
    <name type="scientific">Ovis ammon polii x Ovis aries</name>
    <dbReference type="NCBI Taxonomy" id="2918886"/>
    <lineage>
        <taxon>Eukaryota</taxon>
        <taxon>Metazoa</taxon>
        <taxon>Chordata</taxon>
        <taxon>Craniata</taxon>
        <taxon>Vertebrata</taxon>
        <taxon>Euteleostomi</taxon>
        <taxon>Mammalia</taxon>
        <taxon>Eutheria</taxon>
        <taxon>Laurasiatheria</taxon>
        <taxon>Artiodactyla</taxon>
        <taxon>Ruminantia</taxon>
        <taxon>Pecora</taxon>
        <taxon>Bovidae</taxon>
        <taxon>Caprinae</taxon>
        <taxon>Ovis</taxon>
    </lineage>
</organism>
<comment type="caution">
    <text evidence="1">The sequence shown here is derived from an EMBL/GenBank/DDBJ whole genome shotgun (WGS) entry which is preliminary data.</text>
</comment>
<keyword evidence="2" id="KW-1185">Reference proteome</keyword>
<reference evidence="1" key="1">
    <citation type="submission" date="2022-03" db="EMBL/GenBank/DDBJ databases">
        <title>Genomic analyses of argali, domestic sheep and their hybrids provide insights into chromosomal evolution, heterosis and genetic basis of agronomic traits.</title>
        <authorList>
            <person name="Li M."/>
        </authorList>
    </citation>
    <scope>NUCLEOTIDE SEQUENCE</scope>
    <source>
        <strain evidence="1">F1 hybrid</strain>
    </source>
</reference>